<evidence type="ECO:0000256" key="3">
    <source>
        <dbReference type="ARBA" id="ARBA00006702"/>
    </source>
</evidence>
<dbReference type="InterPro" id="IPR015655">
    <property type="entry name" value="PP2C"/>
</dbReference>
<comment type="cofactor">
    <cofactor evidence="1">
        <name>Mn(2+)</name>
        <dbReference type="ChEBI" id="CHEBI:29035"/>
    </cofactor>
</comment>
<evidence type="ECO:0000256" key="5">
    <source>
        <dbReference type="ARBA" id="ARBA00022723"/>
    </source>
</evidence>
<dbReference type="InterPro" id="IPR001932">
    <property type="entry name" value="PPM-type_phosphatase-like_dom"/>
</dbReference>
<keyword evidence="8" id="KW-0464">Manganese</keyword>
<feature type="region of interest" description="Disordered" evidence="11">
    <location>
        <begin position="55"/>
        <end position="78"/>
    </location>
</feature>
<organism evidence="13 14">
    <name type="scientific">Pachysolen tannophilus NRRL Y-2460</name>
    <dbReference type="NCBI Taxonomy" id="669874"/>
    <lineage>
        <taxon>Eukaryota</taxon>
        <taxon>Fungi</taxon>
        <taxon>Dikarya</taxon>
        <taxon>Ascomycota</taxon>
        <taxon>Saccharomycotina</taxon>
        <taxon>Pichiomycetes</taxon>
        <taxon>Pachysolenaceae</taxon>
        <taxon>Pachysolen</taxon>
    </lineage>
</organism>
<dbReference type="GO" id="GO:0004722">
    <property type="term" value="F:protein serine/threonine phosphatase activity"/>
    <property type="evidence" value="ECO:0007669"/>
    <property type="project" value="UniProtKB-EC"/>
</dbReference>
<dbReference type="STRING" id="669874.A0A1E4TUL6"/>
<proteinExistence type="inferred from homology"/>
<evidence type="ECO:0000313" key="13">
    <source>
        <dbReference type="EMBL" id="ODV95465.1"/>
    </source>
</evidence>
<gene>
    <name evidence="13" type="ORF">PACTADRAFT_42469</name>
</gene>
<accession>A0A1E4TUL6</accession>
<sequence length="472" mass="51258">MGQILSKPKVDKSPEKGGDSFVSYGLTCMQGWRISMEDSHATILSLEKFGQNFQKEDDEDNKNKNKNNNNNNNIGKDEGDIKNQVSFFGVYDGHGGEKVALFTGENLHKIIQNTDAFKQCDYPKALKDGFLNCDVAILEDENMKHDESGCAATTCIITKEKIYCANAGDSRTIMSVDGSAKALSYDHKPSNEGEKARICAAGGFVDIGRVNGNLALSRGIGDFEFKKSVNLPPEEQIVTADPDIIEHISNPLTDEFIVLACDGIWDCLSSQQVIDVVRRGITDRKPLEEIGNIIMDICLAPSSAGSGIGCDNMSVCIVALLHGKTLQEWYDYVINKIENEKIGKISIDYDDLSKELYGLTIEEKLANAFSNSNGNDLGDSLLQNSLHTEENNSPSSGITPALSLEQLLQSANGGIKAENGVIYLDTASASGLLASLGVHHGYSDDDDDDVEGGDSHHEDVLEDDSKIEEVSD</sequence>
<dbReference type="Pfam" id="PF00481">
    <property type="entry name" value="PP2C"/>
    <property type="match status" value="1"/>
</dbReference>
<dbReference type="PANTHER" id="PTHR13832:SF565">
    <property type="entry name" value="AT28366P-RELATED"/>
    <property type="match status" value="1"/>
</dbReference>
<dbReference type="GO" id="GO:0046872">
    <property type="term" value="F:metal ion binding"/>
    <property type="evidence" value="ECO:0007669"/>
    <property type="project" value="UniProtKB-KW"/>
</dbReference>
<dbReference type="Proteomes" id="UP000094236">
    <property type="component" value="Unassembled WGS sequence"/>
</dbReference>
<dbReference type="Gene3D" id="3.60.40.10">
    <property type="entry name" value="PPM-type phosphatase domain"/>
    <property type="match status" value="1"/>
</dbReference>
<dbReference type="PROSITE" id="PS01032">
    <property type="entry name" value="PPM_1"/>
    <property type="match status" value="1"/>
</dbReference>
<dbReference type="EMBL" id="KV454014">
    <property type="protein sequence ID" value="ODV95465.1"/>
    <property type="molecule type" value="Genomic_DNA"/>
</dbReference>
<keyword evidence="14" id="KW-1185">Reference proteome</keyword>
<dbReference type="CDD" id="cd00143">
    <property type="entry name" value="PP2Cc"/>
    <property type="match status" value="1"/>
</dbReference>
<name>A0A1E4TUL6_PACTA</name>
<evidence type="ECO:0000256" key="7">
    <source>
        <dbReference type="ARBA" id="ARBA00022912"/>
    </source>
</evidence>
<dbReference type="InterPro" id="IPR000222">
    <property type="entry name" value="PP2C_BS"/>
</dbReference>
<evidence type="ECO:0000256" key="2">
    <source>
        <dbReference type="ARBA" id="ARBA00001946"/>
    </source>
</evidence>
<evidence type="ECO:0000256" key="8">
    <source>
        <dbReference type="ARBA" id="ARBA00023211"/>
    </source>
</evidence>
<evidence type="ECO:0000256" key="9">
    <source>
        <dbReference type="ARBA" id="ARBA00048832"/>
    </source>
</evidence>
<evidence type="ECO:0000256" key="11">
    <source>
        <dbReference type="SAM" id="MobiDB-lite"/>
    </source>
</evidence>
<keyword evidence="6 10" id="KW-0378">Hydrolase</keyword>
<comment type="similarity">
    <text evidence="3 10">Belongs to the PP2C family.</text>
</comment>
<evidence type="ECO:0000256" key="10">
    <source>
        <dbReference type="RuleBase" id="RU003465"/>
    </source>
</evidence>
<dbReference type="AlphaFoldDB" id="A0A1E4TUL6"/>
<evidence type="ECO:0000256" key="4">
    <source>
        <dbReference type="ARBA" id="ARBA00013081"/>
    </source>
</evidence>
<keyword evidence="5" id="KW-0479">Metal-binding</keyword>
<evidence type="ECO:0000256" key="6">
    <source>
        <dbReference type="ARBA" id="ARBA00022801"/>
    </source>
</evidence>
<feature type="domain" description="PPM-type phosphatase" evidence="12">
    <location>
        <begin position="23"/>
        <end position="320"/>
    </location>
</feature>
<evidence type="ECO:0000259" key="12">
    <source>
        <dbReference type="PROSITE" id="PS51746"/>
    </source>
</evidence>
<feature type="region of interest" description="Disordered" evidence="11">
    <location>
        <begin position="443"/>
        <end position="472"/>
    </location>
</feature>
<evidence type="ECO:0000313" key="14">
    <source>
        <dbReference type="Proteomes" id="UP000094236"/>
    </source>
</evidence>
<reference evidence="14" key="1">
    <citation type="submission" date="2016-05" db="EMBL/GenBank/DDBJ databases">
        <title>Comparative genomics of biotechnologically important yeasts.</title>
        <authorList>
            <consortium name="DOE Joint Genome Institute"/>
            <person name="Riley R."/>
            <person name="Haridas S."/>
            <person name="Wolfe K.H."/>
            <person name="Lopes M.R."/>
            <person name="Hittinger C.T."/>
            <person name="Goker M."/>
            <person name="Salamov A."/>
            <person name="Wisecaver J."/>
            <person name="Long T.M."/>
            <person name="Aerts A.L."/>
            <person name="Barry K."/>
            <person name="Choi C."/>
            <person name="Clum A."/>
            <person name="Coughlan A.Y."/>
            <person name="Deshpande S."/>
            <person name="Douglass A.P."/>
            <person name="Hanson S.J."/>
            <person name="Klenk H.-P."/>
            <person name="Labutti K."/>
            <person name="Lapidus A."/>
            <person name="Lindquist E."/>
            <person name="Lipzen A."/>
            <person name="Meier-Kolthoff J.P."/>
            <person name="Ohm R.A."/>
            <person name="Otillar R.P."/>
            <person name="Pangilinan J."/>
            <person name="Peng Y."/>
            <person name="Rokas A."/>
            <person name="Rosa C.A."/>
            <person name="Scheuner C."/>
            <person name="Sibirny A.A."/>
            <person name="Slot J.C."/>
            <person name="Stielow J.B."/>
            <person name="Sun H."/>
            <person name="Kurtzman C.P."/>
            <person name="Blackwell M."/>
            <person name="Grigoriev I.V."/>
            <person name="Jeffries T.W."/>
        </authorList>
    </citation>
    <scope>NUCLEOTIDE SEQUENCE [LARGE SCALE GENOMIC DNA]</scope>
    <source>
        <strain evidence="14">NRRL Y-2460</strain>
    </source>
</reference>
<evidence type="ECO:0000256" key="1">
    <source>
        <dbReference type="ARBA" id="ARBA00001936"/>
    </source>
</evidence>
<dbReference type="OrthoDB" id="10264738at2759"/>
<dbReference type="PANTHER" id="PTHR13832">
    <property type="entry name" value="PROTEIN PHOSPHATASE 2C"/>
    <property type="match status" value="1"/>
</dbReference>
<keyword evidence="7 10" id="KW-0904">Protein phosphatase</keyword>
<dbReference type="PROSITE" id="PS51746">
    <property type="entry name" value="PPM_2"/>
    <property type="match status" value="1"/>
</dbReference>
<dbReference type="SUPFAM" id="SSF81606">
    <property type="entry name" value="PP2C-like"/>
    <property type="match status" value="1"/>
</dbReference>
<dbReference type="EC" id="3.1.3.16" evidence="4"/>
<feature type="compositionally biased region" description="Basic and acidic residues" evidence="11">
    <location>
        <begin position="453"/>
        <end position="472"/>
    </location>
</feature>
<comment type="catalytic activity">
    <reaction evidence="9">
        <text>O-phospho-L-threonyl-[protein] + H2O = L-threonyl-[protein] + phosphate</text>
        <dbReference type="Rhea" id="RHEA:47004"/>
        <dbReference type="Rhea" id="RHEA-COMP:11060"/>
        <dbReference type="Rhea" id="RHEA-COMP:11605"/>
        <dbReference type="ChEBI" id="CHEBI:15377"/>
        <dbReference type="ChEBI" id="CHEBI:30013"/>
        <dbReference type="ChEBI" id="CHEBI:43474"/>
        <dbReference type="ChEBI" id="CHEBI:61977"/>
        <dbReference type="EC" id="3.1.3.16"/>
    </reaction>
    <physiologicalReaction direction="left-to-right" evidence="9">
        <dbReference type="Rhea" id="RHEA:47005"/>
    </physiologicalReaction>
</comment>
<comment type="cofactor">
    <cofactor evidence="2">
        <name>Mg(2+)</name>
        <dbReference type="ChEBI" id="CHEBI:18420"/>
    </cofactor>
</comment>
<dbReference type="SMART" id="SM00332">
    <property type="entry name" value="PP2Cc"/>
    <property type="match status" value="1"/>
</dbReference>
<dbReference type="InterPro" id="IPR036457">
    <property type="entry name" value="PPM-type-like_dom_sf"/>
</dbReference>
<protein>
    <recommendedName>
        <fullName evidence="4">protein-serine/threonine phosphatase</fullName>
        <ecNumber evidence="4">3.1.3.16</ecNumber>
    </recommendedName>
</protein>